<sequence>MLDRQPAPPRGSARAKLLHDAGGNPLALVELSRALAERALEGRPGWADATLPLTTRLEAVFADRLAVLPAETRRALLLAAAADASAIPDCPEFPTRAELWRAAEEAGLVRVEGGRVAFTHPLVRSAVYQQASSVERQAAHRSLADAATADPDRRARHLAAAALSPDDEVARALQESARRAQQRGGFGVAASIMERAARLSRDPAARVRRLVETYSLATFVCDPVWVESLATEIATLTDDARLLQQTALSAAWALAATSRQGAAVSRMIPLAAATVESDPVMALGALTKGAIALYYTGEEAYRRQAAELLARIPVDVGDPMDQVWARVCADPFTDRAGHLDRLRAATDRAGLVVEEYTTLGGAAWMLDETPLALRLLAAGADRAQATPDAVANPTLTQALALAQFESGAWEAASATAHRARRGAAEAGIGMPGRVAAYVSAALHVHRGEPVDARRALEQARSGVDLTQLRGLDASCRGVEAAAATAEGKHILAYALLRSVFTGESDTGPLHYHASYYALGDLAAAAVRAGESQDARRVLDAARRALAGPTSPRLAAQVARARALLATDAQAERHFQAAVSAPEGNRWPFERAVALLEYGEWLRRRRRPHDARARLTQALALFERLAARPWADRAAAELRACGGQLGVLEKQDSATGAAALTPQQLQISRLAATGLTNRQIGERLFLSARTVGFHLHQAFPKLGITSRSQLRDVLGSDD</sequence>
<dbReference type="InterPro" id="IPR036388">
    <property type="entry name" value="WH-like_DNA-bd_sf"/>
</dbReference>
<organism evidence="3 4">
    <name type="scientific">Streptacidiphilus monticola</name>
    <dbReference type="NCBI Taxonomy" id="2161674"/>
    <lineage>
        <taxon>Bacteria</taxon>
        <taxon>Bacillati</taxon>
        <taxon>Actinomycetota</taxon>
        <taxon>Actinomycetes</taxon>
        <taxon>Kitasatosporales</taxon>
        <taxon>Streptomycetaceae</taxon>
        <taxon>Streptacidiphilus</taxon>
    </lineage>
</organism>
<evidence type="ECO:0000256" key="1">
    <source>
        <dbReference type="ARBA" id="ARBA00023125"/>
    </source>
</evidence>
<proteinExistence type="predicted"/>
<evidence type="ECO:0000313" key="4">
    <source>
        <dbReference type="Proteomes" id="UP001596174"/>
    </source>
</evidence>
<dbReference type="InterPro" id="IPR011990">
    <property type="entry name" value="TPR-like_helical_dom_sf"/>
</dbReference>
<dbReference type="PANTHER" id="PTHR43214:SF42">
    <property type="entry name" value="TRANSCRIPTIONAL REGULATORY PROTEIN DESR"/>
    <property type="match status" value="1"/>
</dbReference>
<dbReference type="RefSeq" id="WP_380589886.1">
    <property type="nucleotide sequence ID" value="NZ_JBHSQJ010000152.1"/>
</dbReference>
<dbReference type="PRINTS" id="PR00038">
    <property type="entry name" value="HTHLUXR"/>
</dbReference>
<dbReference type="InterPro" id="IPR000792">
    <property type="entry name" value="Tscrpt_reg_LuxR_C"/>
</dbReference>
<dbReference type="SMART" id="SM00421">
    <property type="entry name" value="HTH_LUXR"/>
    <property type="match status" value="1"/>
</dbReference>
<dbReference type="InterPro" id="IPR039420">
    <property type="entry name" value="WalR-like"/>
</dbReference>
<evidence type="ECO:0000313" key="3">
    <source>
        <dbReference type="EMBL" id="MFC5911253.1"/>
    </source>
</evidence>
<name>A0ABW1GAK1_9ACTN</name>
<dbReference type="SUPFAM" id="SSF46894">
    <property type="entry name" value="C-terminal effector domain of the bipartite response regulators"/>
    <property type="match status" value="1"/>
</dbReference>
<keyword evidence="1" id="KW-0238">DNA-binding</keyword>
<evidence type="ECO:0000259" key="2">
    <source>
        <dbReference type="PROSITE" id="PS50043"/>
    </source>
</evidence>
<dbReference type="PANTHER" id="PTHR43214">
    <property type="entry name" value="TWO-COMPONENT RESPONSE REGULATOR"/>
    <property type="match status" value="1"/>
</dbReference>
<accession>A0ABW1GAK1</accession>
<dbReference type="EMBL" id="JBHSQJ010000152">
    <property type="protein sequence ID" value="MFC5911253.1"/>
    <property type="molecule type" value="Genomic_DNA"/>
</dbReference>
<protein>
    <submittedName>
        <fullName evidence="3">LuxR C-terminal-related transcriptional regulator</fullName>
    </submittedName>
</protein>
<dbReference type="InterPro" id="IPR016032">
    <property type="entry name" value="Sig_transdc_resp-reg_C-effctor"/>
</dbReference>
<comment type="caution">
    <text evidence="3">The sequence shown here is derived from an EMBL/GenBank/DDBJ whole genome shotgun (WGS) entry which is preliminary data.</text>
</comment>
<gene>
    <name evidence="3" type="ORF">ACFP3V_29115</name>
</gene>
<reference evidence="4" key="1">
    <citation type="journal article" date="2019" name="Int. J. Syst. Evol. Microbiol.">
        <title>The Global Catalogue of Microorganisms (GCM) 10K type strain sequencing project: providing services to taxonomists for standard genome sequencing and annotation.</title>
        <authorList>
            <consortium name="The Broad Institute Genomics Platform"/>
            <consortium name="The Broad Institute Genome Sequencing Center for Infectious Disease"/>
            <person name="Wu L."/>
            <person name="Ma J."/>
        </authorList>
    </citation>
    <scope>NUCLEOTIDE SEQUENCE [LARGE SCALE GENOMIC DNA]</scope>
    <source>
        <strain evidence="4">JCM 4816</strain>
    </source>
</reference>
<dbReference type="CDD" id="cd06170">
    <property type="entry name" value="LuxR_C_like"/>
    <property type="match status" value="1"/>
</dbReference>
<dbReference type="PROSITE" id="PS50043">
    <property type="entry name" value="HTH_LUXR_2"/>
    <property type="match status" value="1"/>
</dbReference>
<dbReference type="Proteomes" id="UP001596174">
    <property type="component" value="Unassembled WGS sequence"/>
</dbReference>
<keyword evidence="4" id="KW-1185">Reference proteome</keyword>
<dbReference type="SUPFAM" id="SSF48452">
    <property type="entry name" value="TPR-like"/>
    <property type="match status" value="1"/>
</dbReference>
<feature type="domain" description="HTH luxR-type" evidence="2">
    <location>
        <begin position="652"/>
        <end position="717"/>
    </location>
</feature>
<dbReference type="Pfam" id="PF00196">
    <property type="entry name" value="GerE"/>
    <property type="match status" value="1"/>
</dbReference>
<dbReference type="Gene3D" id="1.10.10.10">
    <property type="entry name" value="Winged helix-like DNA-binding domain superfamily/Winged helix DNA-binding domain"/>
    <property type="match status" value="1"/>
</dbReference>